<evidence type="ECO:0000256" key="1">
    <source>
        <dbReference type="SAM" id="Phobius"/>
    </source>
</evidence>
<reference evidence="2 3" key="2">
    <citation type="journal article" date="2000" name="Proc. Natl. Acad. Sci. U.S.A.">
        <title>Archaeal adaptation to higher temperatures revealed by genomic sequence of Thermoplasma volcanium.</title>
        <authorList>
            <person name="Kawashima T."/>
            <person name="Amano N."/>
            <person name="Koike H."/>
            <person name="Makino S."/>
            <person name="Higuchi S."/>
            <person name="Kawashima-Ohya Y."/>
            <person name="Watanabe K."/>
            <person name="Yamazaki M."/>
            <person name="Kanehori K."/>
            <person name="Kawamoto T."/>
            <person name="Nunoshiba T."/>
            <person name="Yamamoto Y."/>
            <person name="Aramaki H."/>
            <person name="Makino K."/>
            <person name="Suzuki M."/>
        </authorList>
    </citation>
    <scope>NUCLEOTIDE SEQUENCE [LARGE SCALE GENOMIC DNA]</scope>
    <source>
        <strain evidence="3">ATCC 51530 / DSM 4299 / JCM 9571 / NBRC 15438 / GSS1</strain>
    </source>
</reference>
<keyword evidence="1" id="KW-1133">Transmembrane helix</keyword>
<dbReference type="EMBL" id="BA000011">
    <property type="protein sequence ID" value="BAB59666.1"/>
    <property type="molecule type" value="Genomic_DNA"/>
</dbReference>
<dbReference type="OrthoDB" id="56622at2157"/>
<feature type="transmembrane region" description="Helical" evidence="1">
    <location>
        <begin position="27"/>
        <end position="46"/>
    </location>
</feature>
<dbReference type="STRING" id="273116.gene:9381308"/>
<feature type="transmembrane region" description="Helical" evidence="1">
    <location>
        <begin position="52"/>
        <end position="73"/>
    </location>
</feature>
<dbReference type="KEGG" id="tvo:TVG0516404"/>
<protein>
    <submittedName>
        <fullName evidence="2">Multidrug resistance protein</fullName>
    </submittedName>
</protein>
<dbReference type="Gene3D" id="1.20.1250.20">
    <property type="entry name" value="MFS general substrate transporter like domains"/>
    <property type="match status" value="2"/>
</dbReference>
<feature type="transmembrane region" description="Helical" evidence="1">
    <location>
        <begin position="80"/>
        <end position="98"/>
    </location>
</feature>
<proteinExistence type="predicted"/>
<reference evidence="2 3" key="1">
    <citation type="journal article" date="1999" name="Proc. Jpn. Acad.">
        <title>Determination of the complete genomic DNA sequence of Thermoplasma volvanium GSS1.</title>
        <authorList>
            <person name="Kawashima T."/>
            <person name="Yamamoto Y."/>
            <person name="Aramaki H."/>
            <person name="Nunoshiba T."/>
            <person name="Kawamoto T."/>
            <person name="Watanabe K."/>
            <person name="Yamazaki M."/>
            <person name="Kanehori K."/>
            <person name="Amano N."/>
            <person name="Ohya Y."/>
            <person name="Makino K."/>
            <person name="Suzuki M."/>
        </authorList>
    </citation>
    <scope>NUCLEOTIDE SEQUENCE [LARGE SCALE GENOMIC DNA]</scope>
    <source>
        <strain evidence="3">ATCC 51530 / DSM 4299 / JCM 9571 / NBRC 15438 / GSS1</strain>
    </source>
</reference>
<dbReference type="InterPro" id="IPR036259">
    <property type="entry name" value="MFS_trans_sf"/>
</dbReference>
<keyword evidence="1" id="KW-0472">Membrane</keyword>
<feature type="transmembrane region" description="Helical" evidence="1">
    <location>
        <begin position="299"/>
        <end position="320"/>
    </location>
</feature>
<feature type="transmembrane region" description="Helical" evidence="1">
    <location>
        <begin position="372"/>
        <end position="393"/>
    </location>
</feature>
<keyword evidence="3" id="KW-1185">Reference proteome</keyword>
<dbReference type="PaxDb" id="273116-14324739"/>
<feature type="transmembrane region" description="Helical" evidence="1">
    <location>
        <begin position="222"/>
        <end position="247"/>
    </location>
</feature>
<keyword evidence="1" id="KW-0812">Transmembrane</keyword>
<dbReference type="GeneID" id="1441040"/>
<dbReference type="SUPFAM" id="SSF103473">
    <property type="entry name" value="MFS general substrate transporter"/>
    <property type="match status" value="1"/>
</dbReference>
<evidence type="ECO:0000313" key="2">
    <source>
        <dbReference type="EMBL" id="BAB59666.1"/>
    </source>
</evidence>
<feature type="transmembrane region" description="Helical" evidence="1">
    <location>
        <begin position="104"/>
        <end position="127"/>
    </location>
</feature>
<dbReference type="PhylomeDB" id="Q97BD2"/>
<sequence length="399" mass="43021">MDTGNTSDDAGYARSFRLILTSRSARSIGIIFVALSLPLYLLILHVSIVNIGIIYVGTALVNVSFSLGIGMLGDRIGYKYSLMLGELPALVATTFLAFSKSVDLIVIATIVSGSVGASGGMRGSFSVGITPYIARIWKDQSERISKMAYITFVASISSIGGSLMLYSHAYVSKYFGNAGAFELLYKLSFLLILVSFLSLSLIKYDGKQNKTTKFLRRETLKFSARVITTNIINGSAIGFSMALITAWFEIRYGASPSRIGLIFTISYITTALGSYVAGHIKIERKSAVYLGSATRIAQGLLLIAMALSPLFYLASAIYIVRTIVAGFGTPIRNVVNIQGVREEDLGTASSIQGAPSRIAQSTSGIAGFLMDYYPPLPVEIGGIIQAVGGYVYYRLLKKY</sequence>
<accession>Q97BD2</accession>
<dbReference type="Proteomes" id="UP000001017">
    <property type="component" value="Chromosome"/>
</dbReference>
<dbReference type="AlphaFoldDB" id="Q97BD2"/>
<organism evidence="2 3">
    <name type="scientific">Thermoplasma volcanium (strain ATCC 51530 / DSM 4299 / JCM 9571 / NBRC 15438 / GSS1)</name>
    <dbReference type="NCBI Taxonomy" id="273116"/>
    <lineage>
        <taxon>Archaea</taxon>
        <taxon>Methanobacteriati</taxon>
        <taxon>Thermoplasmatota</taxon>
        <taxon>Thermoplasmata</taxon>
        <taxon>Thermoplasmatales</taxon>
        <taxon>Thermoplasmataceae</taxon>
        <taxon>Thermoplasma</taxon>
    </lineage>
</organism>
<evidence type="ECO:0000313" key="3">
    <source>
        <dbReference type="Proteomes" id="UP000001017"/>
    </source>
</evidence>
<dbReference type="HOGENOM" id="CLU_025894_3_0_2"/>
<dbReference type="eggNOG" id="arCOG00132">
    <property type="taxonomic scope" value="Archaea"/>
</dbReference>
<feature type="transmembrane region" description="Helical" evidence="1">
    <location>
        <begin position="148"/>
        <end position="171"/>
    </location>
</feature>
<feature type="transmembrane region" description="Helical" evidence="1">
    <location>
        <begin position="259"/>
        <end position="278"/>
    </location>
</feature>
<feature type="transmembrane region" description="Helical" evidence="1">
    <location>
        <begin position="183"/>
        <end position="202"/>
    </location>
</feature>
<dbReference type="PANTHER" id="PTHR23520">
    <property type="entry name" value="TRANSPORTER, PUTATIVE (AFU_ORTHOLOGUE AFUA_3G04000)-RELATED"/>
    <property type="match status" value="1"/>
</dbReference>
<name>Q97BD2_THEVO</name>
<dbReference type="PANTHER" id="PTHR23520:SF5">
    <property type="entry name" value="TRANSPORTER, PUTATIVE (AFU_ORTHOLOGUE AFUA_3G04000)-RELATED"/>
    <property type="match status" value="1"/>
</dbReference>
<gene>
    <name evidence="2" type="ORF">TVG0516404</name>
</gene>
<dbReference type="RefSeq" id="WP_010916782.1">
    <property type="nucleotide sequence ID" value="NC_002689.2"/>
</dbReference>